<dbReference type="EMBL" id="CP001966">
    <property type="protein sequence ID" value="ADG78420.1"/>
    <property type="molecule type" value="Genomic_DNA"/>
</dbReference>
<evidence type="ECO:0000259" key="5">
    <source>
        <dbReference type="PROSITE" id="PS50931"/>
    </source>
</evidence>
<gene>
    <name evidence="6" type="ordered locus">Tpau_1802</name>
</gene>
<dbReference type="Gene3D" id="3.40.190.10">
    <property type="entry name" value="Periplasmic binding protein-like II"/>
    <property type="match status" value="2"/>
</dbReference>
<dbReference type="PANTHER" id="PTHR30579:SF7">
    <property type="entry name" value="HTH-TYPE TRANSCRIPTIONAL REGULATOR LRHA-RELATED"/>
    <property type="match status" value="1"/>
</dbReference>
<keyword evidence="4" id="KW-0804">Transcription</keyword>
<protein>
    <submittedName>
        <fullName evidence="6">Transcriptional regulator, LysR family</fullName>
    </submittedName>
</protein>
<dbReference type="InterPro" id="IPR050176">
    <property type="entry name" value="LTTR"/>
</dbReference>
<reference evidence="7" key="1">
    <citation type="submission" date="2010-03" db="EMBL/GenBank/DDBJ databases">
        <title>The complete chromosome of Tsukamurella paurometabola DSM 20162.</title>
        <authorList>
            <consortium name="US DOE Joint Genome Institute (JGI-PGF)"/>
            <person name="Lucas S."/>
            <person name="Copeland A."/>
            <person name="Lapidus A."/>
            <person name="Glavina del Rio T."/>
            <person name="Dalin E."/>
            <person name="Tice H."/>
            <person name="Bruce D."/>
            <person name="Goodwin L."/>
            <person name="Pitluck S."/>
            <person name="Kyrpides N."/>
            <person name="Mavromatis K."/>
            <person name="Ivanova N."/>
            <person name="Mikhailova N."/>
            <person name="Munk A.C."/>
            <person name="Brettin T."/>
            <person name="Detter J.C."/>
            <person name="Tapia R."/>
            <person name="Han C."/>
            <person name="Larimer F."/>
            <person name="Land M."/>
            <person name="Hauser L."/>
            <person name="Markowitz V."/>
            <person name="Cheng J.-F."/>
            <person name="Hugenholtz P."/>
            <person name="Woyke T."/>
            <person name="Wu D."/>
            <person name="Jando M."/>
            <person name="Brambilla E."/>
            <person name="Klenk H.-P."/>
            <person name="Eisen J.A."/>
        </authorList>
    </citation>
    <scope>NUCLEOTIDE SEQUENCE [LARGE SCALE GENOMIC DNA]</scope>
    <source>
        <strain evidence="7">ATCC 8368 / DSM 20162 / CCUG 35730 / CIP 100753 / JCM 10117 / KCTC 9821 / NBRC 16120 / NCIMB 702349 / NCTC 13040</strain>
    </source>
</reference>
<dbReference type="SUPFAM" id="SSF46785">
    <property type="entry name" value="Winged helix' DNA-binding domain"/>
    <property type="match status" value="1"/>
</dbReference>
<keyword evidence="7" id="KW-1185">Reference proteome</keyword>
<dbReference type="InterPro" id="IPR005119">
    <property type="entry name" value="LysR_subst-bd"/>
</dbReference>
<dbReference type="STRING" id="521096.Tpau_1802"/>
<feature type="domain" description="HTH lysR-type" evidence="5">
    <location>
        <begin position="11"/>
        <end position="63"/>
    </location>
</feature>
<dbReference type="eggNOG" id="COG0583">
    <property type="taxonomic scope" value="Bacteria"/>
</dbReference>
<evidence type="ECO:0000256" key="2">
    <source>
        <dbReference type="ARBA" id="ARBA00023015"/>
    </source>
</evidence>
<comment type="similarity">
    <text evidence="1">Belongs to the LysR transcriptional regulatory family.</text>
</comment>
<evidence type="ECO:0000256" key="3">
    <source>
        <dbReference type="ARBA" id="ARBA00023125"/>
    </source>
</evidence>
<dbReference type="KEGG" id="tpr:Tpau_1802"/>
<dbReference type="Pfam" id="PF03466">
    <property type="entry name" value="LysR_substrate"/>
    <property type="match status" value="1"/>
</dbReference>
<name>D5UME0_TSUPD</name>
<organism evidence="6 7">
    <name type="scientific">Tsukamurella paurometabola (strain ATCC 8368 / DSM 20162 / CCUG 35730 / CIP 100753 / JCM 10117 / KCTC 9821 / NBRC 16120 / NCIMB 702349 / NCTC 13040)</name>
    <name type="common">Corynebacterium paurometabolum</name>
    <dbReference type="NCBI Taxonomy" id="521096"/>
    <lineage>
        <taxon>Bacteria</taxon>
        <taxon>Bacillati</taxon>
        <taxon>Actinomycetota</taxon>
        <taxon>Actinomycetes</taxon>
        <taxon>Mycobacteriales</taxon>
        <taxon>Tsukamurellaceae</taxon>
        <taxon>Tsukamurella</taxon>
    </lineage>
</organism>
<dbReference type="AlphaFoldDB" id="D5UME0"/>
<evidence type="ECO:0000256" key="1">
    <source>
        <dbReference type="ARBA" id="ARBA00009437"/>
    </source>
</evidence>
<proteinExistence type="inferred from homology"/>
<dbReference type="InterPro" id="IPR000847">
    <property type="entry name" value="LysR_HTH_N"/>
</dbReference>
<accession>D5UME0</accession>
<evidence type="ECO:0000313" key="7">
    <source>
        <dbReference type="Proteomes" id="UP000001213"/>
    </source>
</evidence>
<dbReference type="GO" id="GO:0003700">
    <property type="term" value="F:DNA-binding transcription factor activity"/>
    <property type="evidence" value="ECO:0007669"/>
    <property type="project" value="InterPro"/>
</dbReference>
<keyword evidence="3" id="KW-0238">DNA-binding</keyword>
<dbReference type="SUPFAM" id="SSF53850">
    <property type="entry name" value="Periplasmic binding protein-like II"/>
    <property type="match status" value="1"/>
</dbReference>
<dbReference type="PANTHER" id="PTHR30579">
    <property type="entry name" value="TRANSCRIPTIONAL REGULATOR"/>
    <property type="match status" value="1"/>
</dbReference>
<dbReference type="InterPro" id="IPR036388">
    <property type="entry name" value="WH-like_DNA-bd_sf"/>
</dbReference>
<dbReference type="Gene3D" id="1.10.10.10">
    <property type="entry name" value="Winged helix-like DNA-binding domain superfamily/Winged helix DNA-binding domain"/>
    <property type="match status" value="1"/>
</dbReference>
<evidence type="ECO:0000313" key="6">
    <source>
        <dbReference type="EMBL" id="ADG78420.1"/>
    </source>
</evidence>
<dbReference type="HOGENOM" id="CLU_039613_1_0_11"/>
<reference evidence="6 7" key="2">
    <citation type="journal article" date="2011" name="Stand. Genomic Sci.">
        <title>Complete genome sequence of Tsukamurella paurometabola type strain (no. 33).</title>
        <authorList>
            <person name="Munk A.C."/>
            <person name="Lapidus A."/>
            <person name="Lucas S."/>
            <person name="Nolan M."/>
            <person name="Tice H."/>
            <person name="Cheng J.F."/>
            <person name="Del Rio T.G."/>
            <person name="Goodwin L."/>
            <person name="Pitluck S."/>
            <person name="Liolios K."/>
            <person name="Huntemann M."/>
            <person name="Ivanova N."/>
            <person name="Mavromatis K."/>
            <person name="Mikhailova N."/>
            <person name="Pati A."/>
            <person name="Chen A."/>
            <person name="Palaniappan K."/>
            <person name="Tapia R."/>
            <person name="Han C."/>
            <person name="Land M."/>
            <person name="Hauser L."/>
            <person name="Chang Y.J."/>
            <person name="Jeffries C.D."/>
            <person name="Brettin T."/>
            <person name="Yasawong M."/>
            <person name="Brambilla E.M."/>
            <person name="Rohde M."/>
            <person name="Sikorski J."/>
            <person name="Goker M."/>
            <person name="Detter J.C."/>
            <person name="Woyke T."/>
            <person name="Bristow J."/>
            <person name="Eisen J.A."/>
            <person name="Markowitz V."/>
            <person name="Hugenholtz P."/>
            <person name="Kyrpides N.C."/>
            <person name="Klenk H.P."/>
        </authorList>
    </citation>
    <scope>NUCLEOTIDE SEQUENCE [LARGE SCALE GENOMIC DNA]</scope>
    <source>
        <strain evidence="7">ATCC 8368 / DSM 20162 / CCUG 35730 / CIP 100753 / JCM 10117 / KCTC 9821 / NBRC 16120 / NCIMB 702349 / NCTC 13040</strain>
    </source>
</reference>
<dbReference type="Pfam" id="PF00126">
    <property type="entry name" value="HTH_1"/>
    <property type="match status" value="1"/>
</dbReference>
<keyword evidence="2" id="KW-0805">Transcription regulation</keyword>
<evidence type="ECO:0000256" key="4">
    <source>
        <dbReference type="ARBA" id="ARBA00023163"/>
    </source>
</evidence>
<dbReference type="Proteomes" id="UP000001213">
    <property type="component" value="Chromosome"/>
</dbReference>
<sequence length="278" mass="28945">MSDRVLDIVPLRSVVAVARCGGVHRAAQALHLTQSTVSAHLRRLERTSGAAIVEKTGRGVRFTDHGTRLLRHAQAILEAHDAAIVELASPAPRVLTIAATEHGADLLIPALSAGLRDLPGGWTAQFRFDRSSQVAGAVEHGLADAAIFLAPTAHPDAVGAIALHWYAARDWTPPAEDVPVLLFDEPCVLRAPAVEALHRHHVSHVVAAEAANLAGLYSATRGGLGATLLPEIDATDGLAVVNSLPSPPPIGFAVTIGDRVPAAVRNAVREAAAALTAT</sequence>
<dbReference type="PROSITE" id="PS50931">
    <property type="entry name" value="HTH_LYSR"/>
    <property type="match status" value="1"/>
</dbReference>
<dbReference type="RefSeq" id="WP_013126448.1">
    <property type="nucleotide sequence ID" value="NC_014158.1"/>
</dbReference>
<dbReference type="GO" id="GO:0003677">
    <property type="term" value="F:DNA binding"/>
    <property type="evidence" value="ECO:0007669"/>
    <property type="project" value="UniProtKB-KW"/>
</dbReference>
<dbReference type="InterPro" id="IPR036390">
    <property type="entry name" value="WH_DNA-bd_sf"/>
</dbReference>